<evidence type="ECO:0000313" key="2">
    <source>
        <dbReference type="Proteomes" id="UP001555342"/>
    </source>
</evidence>
<dbReference type="InterPro" id="IPR012933">
    <property type="entry name" value="HicA_mRNA_interferase"/>
</dbReference>
<dbReference type="Proteomes" id="UP001555342">
    <property type="component" value="Unassembled WGS sequence"/>
</dbReference>
<gene>
    <name evidence="1" type="ORF">AB1E22_08160</name>
</gene>
<name>A0ABV3NT40_9ENTR</name>
<dbReference type="RefSeq" id="WP_367594874.1">
    <property type="nucleotide sequence ID" value="NZ_JBFMVT010000002.1"/>
</dbReference>
<dbReference type="EMBL" id="JBFMVT010000002">
    <property type="protein sequence ID" value="MEW7312683.1"/>
    <property type="molecule type" value="Genomic_DNA"/>
</dbReference>
<dbReference type="Pfam" id="PF07927">
    <property type="entry name" value="HicA_toxin"/>
    <property type="match status" value="1"/>
</dbReference>
<evidence type="ECO:0000313" key="1">
    <source>
        <dbReference type="EMBL" id="MEW7312683.1"/>
    </source>
</evidence>
<reference evidence="1 2" key="1">
    <citation type="submission" date="2024-07" db="EMBL/GenBank/DDBJ databases">
        <authorList>
            <person name="Wang L."/>
        </authorList>
    </citation>
    <scope>NUCLEOTIDE SEQUENCE [LARGE SCALE GENOMIC DNA]</scope>
    <source>
        <strain evidence="1 2">WL359</strain>
    </source>
</reference>
<organism evidence="1 2">
    <name type="scientific">Buttiauxella gaviniae</name>
    <dbReference type="NCBI Taxonomy" id="82990"/>
    <lineage>
        <taxon>Bacteria</taxon>
        <taxon>Pseudomonadati</taxon>
        <taxon>Pseudomonadota</taxon>
        <taxon>Gammaproteobacteria</taxon>
        <taxon>Enterobacterales</taxon>
        <taxon>Enterobacteriaceae</taxon>
        <taxon>Buttiauxella</taxon>
    </lineage>
</organism>
<proteinExistence type="predicted"/>
<accession>A0ABV3NT40</accession>
<comment type="caution">
    <text evidence="1">The sequence shown here is derived from an EMBL/GenBank/DDBJ whole genome shotgun (WGS) entry which is preliminary data.</text>
</comment>
<protein>
    <submittedName>
        <fullName evidence="1">Type II toxin-antitoxin system HicA family toxin</fullName>
    </submittedName>
</protein>
<keyword evidence="2" id="KW-1185">Reference proteome</keyword>
<sequence length="85" mass="9745">MKRQHQRTLEAIYRRPVAGSLEWRDFKALMISLGAEVDVSAAGSREAFTLREEVRVYHRPHPHSTMDKGAVNATRIWLESMGIKP</sequence>